<gene>
    <name evidence="14" type="ORF">OBBRIDRAFT_796288</name>
</gene>
<dbReference type="PROSITE" id="PS00518">
    <property type="entry name" value="ZF_RING_1"/>
    <property type="match status" value="1"/>
</dbReference>
<keyword evidence="5" id="KW-0378">Hydrolase</keyword>
<evidence type="ECO:0000313" key="14">
    <source>
        <dbReference type="EMBL" id="OCH87359.1"/>
    </source>
</evidence>
<dbReference type="Pfam" id="PF00176">
    <property type="entry name" value="SNF2-rel_dom"/>
    <property type="match status" value="1"/>
</dbReference>
<dbReference type="Pfam" id="PF00271">
    <property type="entry name" value="Helicase_C"/>
    <property type="match status" value="1"/>
</dbReference>
<evidence type="ECO:0000256" key="5">
    <source>
        <dbReference type="ARBA" id="ARBA00022801"/>
    </source>
</evidence>
<dbReference type="SUPFAM" id="SSF57850">
    <property type="entry name" value="RING/U-box"/>
    <property type="match status" value="1"/>
</dbReference>
<dbReference type="Gene3D" id="3.30.40.10">
    <property type="entry name" value="Zinc/RING finger domain, C3HC4 (zinc finger)"/>
    <property type="match status" value="1"/>
</dbReference>
<dbReference type="InterPro" id="IPR001841">
    <property type="entry name" value="Znf_RING"/>
</dbReference>
<dbReference type="PROSITE" id="PS51194">
    <property type="entry name" value="HELICASE_CTER"/>
    <property type="match status" value="1"/>
</dbReference>
<keyword evidence="15" id="KW-1185">Reference proteome</keyword>
<keyword evidence="8" id="KW-0067">ATP-binding</keyword>
<evidence type="ECO:0000259" key="12">
    <source>
        <dbReference type="PROSITE" id="PS51192"/>
    </source>
</evidence>
<dbReference type="AlphaFoldDB" id="A0A8E2ASU0"/>
<dbReference type="Pfam" id="PF13445">
    <property type="entry name" value="zf-RING_UBOX"/>
    <property type="match status" value="1"/>
</dbReference>
<dbReference type="Gene3D" id="3.40.50.300">
    <property type="entry name" value="P-loop containing nucleotide triphosphate hydrolases"/>
    <property type="match status" value="1"/>
</dbReference>
<dbReference type="InterPro" id="IPR001650">
    <property type="entry name" value="Helicase_C-like"/>
</dbReference>
<dbReference type="SMART" id="SM00490">
    <property type="entry name" value="HELICc"/>
    <property type="match status" value="1"/>
</dbReference>
<feature type="domain" description="RING-type" evidence="11">
    <location>
        <begin position="667"/>
        <end position="721"/>
    </location>
</feature>
<dbReference type="GO" id="GO:0000724">
    <property type="term" value="P:double-strand break repair via homologous recombination"/>
    <property type="evidence" value="ECO:0007669"/>
    <property type="project" value="TreeGrafter"/>
</dbReference>
<dbReference type="SMART" id="SM00184">
    <property type="entry name" value="RING"/>
    <property type="match status" value="1"/>
</dbReference>
<feature type="domain" description="Helicase C-terminal" evidence="13">
    <location>
        <begin position="879"/>
        <end position="1037"/>
    </location>
</feature>
<dbReference type="InterPro" id="IPR014001">
    <property type="entry name" value="Helicase_ATP-bd"/>
</dbReference>
<evidence type="ECO:0000259" key="11">
    <source>
        <dbReference type="PROSITE" id="PS50089"/>
    </source>
</evidence>
<feature type="region of interest" description="Disordered" evidence="10">
    <location>
        <begin position="114"/>
        <end position="177"/>
    </location>
</feature>
<protein>
    <submittedName>
        <fullName evidence="14">Uncharacterized protein</fullName>
    </submittedName>
</protein>
<dbReference type="InterPro" id="IPR027417">
    <property type="entry name" value="P-loop_NTPase"/>
</dbReference>
<evidence type="ECO:0000256" key="3">
    <source>
        <dbReference type="ARBA" id="ARBA00022741"/>
    </source>
</evidence>
<organism evidence="14 15">
    <name type="scientific">Obba rivulosa</name>
    <dbReference type="NCBI Taxonomy" id="1052685"/>
    <lineage>
        <taxon>Eukaryota</taxon>
        <taxon>Fungi</taxon>
        <taxon>Dikarya</taxon>
        <taxon>Basidiomycota</taxon>
        <taxon>Agaricomycotina</taxon>
        <taxon>Agaricomycetes</taxon>
        <taxon>Polyporales</taxon>
        <taxon>Gelatoporiaceae</taxon>
        <taxon>Obba</taxon>
    </lineage>
</organism>
<keyword evidence="2" id="KW-0479">Metal-binding</keyword>
<feature type="compositionally biased region" description="Low complexity" evidence="10">
    <location>
        <begin position="137"/>
        <end position="149"/>
    </location>
</feature>
<name>A0A8E2ASU0_9APHY</name>
<evidence type="ECO:0000313" key="15">
    <source>
        <dbReference type="Proteomes" id="UP000250043"/>
    </source>
</evidence>
<evidence type="ECO:0000259" key="13">
    <source>
        <dbReference type="PROSITE" id="PS51194"/>
    </source>
</evidence>
<feature type="region of interest" description="Disordered" evidence="10">
    <location>
        <begin position="50"/>
        <end position="97"/>
    </location>
</feature>
<dbReference type="PROSITE" id="PS50089">
    <property type="entry name" value="ZF_RING_2"/>
    <property type="match status" value="1"/>
</dbReference>
<dbReference type="InterPro" id="IPR013083">
    <property type="entry name" value="Znf_RING/FYVE/PHD"/>
</dbReference>
<dbReference type="InterPro" id="IPR038718">
    <property type="entry name" value="SNF2-like_sf"/>
</dbReference>
<dbReference type="CDD" id="cd18008">
    <property type="entry name" value="DEXDc_SHPRH-like"/>
    <property type="match status" value="1"/>
</dbReference>
<dbReference type="GO" id="GO:0004386">
    <property type="term" value="F:helicase activity"/>
    <property type="evidence" value="ECO:0007669"/>
    <property type="project" value="UniProtKB-KW"/>
</dbReference>
<keyword evidence="6" id="KW-0347">Helicase</keyword>
<dbReference type="PROSITE" id="PS50096">
    <property type="entry name" value="IQ"/>
    <property type="match status" value="1"/>
</dbReference>
<evidence type="ECO:0000256" key="6">
    <source>
        <dbReference type="ARBA" id="ARBA00022806"/>
    </source>
</evidence>
<dbReference type="InterPro" id="IPR049730">
    <property type="entry name" value="SNF2/RAD54-like_C"/>
</dbReference>
<proteinExistence type="inferred from homology"/>
<evidence type="ECO:0000256" key="7">
    <source>
        <dbReference type="ARBA" id="ARBA00022833"/>
    </source>
</evidence>
<dbReference type="GO" id="GO:0008270">
    <property type="term" value="F:zinc ion binding"/>
    <property type="evidence" value="ECO:0007669"/>
    <property type="project" value="UniProtKB-KW"/>
</dbReference>
<dbReference type="PROSITE" id="PS51192">
    <property type="entry name" value="HELICASE_ATP_BIND_1"/>
    <property type="match status" value="1"/>
</dbReference>
<evidence type="ECO:0000256" key="8">
    <source>
        <dbReference type="ARBA" id="ARBA00022840"/>
    </source>
</evidence>
<dbReference type="CDD" id="cd18793">
    <property type="entry name" value="SF2_C_SNF"/>
    <property type="match status" value="1"/>
</dbReference>
<keyword evidence="7" id="KW-0862">Zinc</keyword>
<dbReference type="GO" id="GO:0005737">
    <property type="term" value="C:cytoplasm"/>
    <property type="evidence" value="ECO:0007669"/>
    <property type="project" value="TreeGrafter"/>
</dbReference>
<dbReference type="InterPro" id="IPR027370">
    <property type="entry name" value="Znf-RING_euk"/>
</dbReference>
<dbReference type="PANTHER" id="PTHR45626:SF16">
    <property type="entry name" value="ATP-DEPENDENT HELICASE ULS1"/>
    <property type="match status" value="1"/>
</dbReference>
<dbReference type="InterPro" id="IPR017907">
    <property type="entry name" value="Znf_RING_CS"/>
</dbReference>
<dbReference type="GO" id="GO:0008094">
    <property type="term" value="F:ATP-dependent activity, acting on DNA"/>
    <property type="evidence" value="ECO:0007669"/>
    <property type="project" value="TreeGrafter"/>
</dbReference>
<evidence type="ECO:0000256" key="10">
    <source>
        <dbReference type="SAM" id="MobiDB-lite"/>
    </source>
</evidence>
<dbReference type="GO" id="GO:0016787">
    <property type="term" value="F:hydrolase activity"/>
    <property type="evidence" value="ECO:0007669"/>
    <property type="project" value="UniProtKB-KW"/>
</dbReference>
<dbReference type="GO" id="GO:0005524">
    <property type="term" value="F:ATP binding"/>
    <property type="evidence" value="ECO:0007669"/>
    <property type="project" value="UniProtKB-KW"/>
</dbReference>
<dbReference type="InterPro" id="IPR000330">
    <property type="entry name" value="SNF2_N"/>
</dbReference>
<dbReference type="Gene3D" id="3.40.50.10810">
    <property type="entry name" value="Tandem AAA-ATPase domain"/>
    <property type="match status" value="1"/>
</dbReference>
<feature type="compositionally biased region" description="Polar residues" evidence="10">
    <location>
        <begin position="114"/>
        <end position="123"/>
    </location>
</feature>
<reference evidence="14 15" key="1">
    <citation type="submission" date="2016-07" db="EMBL/GenBank/DDBJ databases">
        <title>Draft genome of the white-rot fungus Obba rivulosa 3A-2.</title>
        <authorList>
            <consortium name="DOE Joint Genome Institute"/>
            <person name="Miettinen O."/>
            <person name="Riley R."/>
            <person name="Acob R."/>
            <person name="Barry K."/>
            <person name="Cullen D."/>
            <person name="De Vries R."/>
            <person name="Hainaut M."/>
            <person name="Hatakka A."/>
            <person name="Henrissat B."/>
            <person name="Hilden K."/>
            <person name="Kuo R."/>
            <person name="Labutti K."/>
            <person name="Lipzen A."/>
            <person name="Makela M.R."/>
            <person name="Sandor L."/>
            <person name="Spatafora J.W."/>
            <person name="Grigoriev I.V."/>
            <person name="Hibbett D.S."/>
        </authorList>
    </citation>
    <scope>NUCLEOTIDE SEQUENCE [LARGE SCALE GENOMIC DNA]</scope>
    <source>
        <strain evidence="14 15">3A-2</strain>
    </source>
</reference>
<dbReference type="SMART" id="SM00487">
    <property type="entry name" value="DEXDc"/>
    <property type="match status" value="1"/>
</dbReference>
<feature type="domain" description="Helicase ATP-binding" evidence="12">
    <location>
        <begin position="283"/>
        <end position="484"/>
    </location>
</feature>
<sequence>MSSRSSFKNENRLIEPALNATPPANVTKTPKVDVPKAPLSNANANVKVVSASTVERPKMAPKIKQEAPPNESATAPTKVNNAQTPPIPMSGGPAGHVGAELIHRDVSARLRDSMTGTTISPNKAATKLIAPKEEAQSTSSTRGPSGSTSHPVASGSDIKMPSSPVRAPPNMHEPQDLPFADPWMDTDDEDEDAPFYHYQRLPELFPGPYTHGHELQLPAGSSAYVDGVQQFLLHAGNAEQFDGNESVDKAVARLGLRDQYHRVPGMTVALMPHQTIGVAWMLDKEKGVHQGGCLSDEMGLGKTVQMIAIVVANHSKDPLVKTNLVVAPLALLDQWKLEIETKTDCGLKCLIYHGPSKPRKITDLLKYDVILTTYQTLSLEWPDEEEEERKAKRRRKKRDDDGFVVDDRAEEGKSRSKKRILGPLLQVDWYRVILDEAQNIRNRRTRASRAVTKLEAKYRWCLTGTPIVNTLSDAYGLIRFLRIRPWYDWDEFNSKIARNERKNPQLAVERLQAIFRTMLIRRRKDSMLDGKRLVELLPKEISLVKLQFTLEERDIYKMVEQKSQAIFNRYLRAGTVLKNYHQVLVLLLRLRQICSHPCLIQEHAEAFIDPKFLEDKRYDLRYELDRARQLVSPEFVENMQRHFKRVMMERMEAEKQTLDATIEDEECPICFDTYTDAVVTPCAHVFCRGCILNVFNTEHGDDGANGEQRYKPDERPCPNCRAVIYTHKLFARRAFEPADEEDKEPAPAPMTIDTIDVDALPEPESGYVSDASEEPRFVRGKSLRKRKRQPVYDSDVEFIDDDDNLSDFIVESDEDEEEKNARRALKKRLGKKRAKVLLDSDEEMEYADIICGAKPDQADIPLEHIKLMPKFLPSTKMKHMMELLTSWANEHPDEKTLVVSQWTQCLQLVSDYLTEHGFLHVKYQGDMNRDKRDQAVRVFMSKDKATIMLMSLKCGGVGLNLTRANRVISLDLGWSEAVESQAFDRVHRLGQTRTTYVYRLVISDTVEDRVLALQERKKNLADGSLGEGTGKKMGKMSVRELAYLFGMDHRGRSLTEA</sequence>
<evidence type="ECO:0000256" key="1">
    <source>
        <dbReference type="ARBA" id="ARBA00007025"/>
    </source>
</evidence>
<dbReference type="Proteomes" id="UP000250043">
    <property type="component" value="Unassembled WGS sequence"/>
</dbReference>
<accession>A0A8E2ASU0</accession>
<dbReference type="InterPro" id="IPR050628">
    <property type="entry name" value="SNF2_RAD54_helicase_TF"/>
</dbReference>
<evidence type="ECO:0000256" key="9">
    <source>
        <dbReference type="PROSITE-ProRule" id="PRU00175"/>
    </source>
</evidence>
<keyword evidence="4 9" id="KW-0863">Zinc-finger</keyword>
<feature type="region of interest" description="Disordered" evidence="10">
    <location>
        <begin position="1"/>
        <end position="38"/>
    </location>
</feature>
<evidence type="ECO:0000256" key="4">
    <source>
        <dbReference type="ARBA" id="ARBA00022771"/>
    </source>
</evidence>
<dbReference type="EMBL" id="KV722488">
    <property type="protein sequence ID" value="OCH87359.1"/>
    <property type="molecule type" value="Genomic_DNA"/>
</dbReference>
<feature type="compositionally biased region" description="Polar residues" evidence="10">
    <location>
        <begin position="71"/>
        <end position="84"/>
    </location>
</feature>
<dbReference type="GO" id="GO:0005634">
    <property type="term" value="C:nucleus"/>
    <property type="evidence" value="ECO:0007669"/>
    <property type="project" value="TreeGrafter"/>
</dbReference>
<dbReference type="OrthoDB" id="423559at2759"/>
<keyword evidence="3" id="KW-0547">Nucleotide-binding</keyword>
<comment type="similarity">
    <text evidence="1">Belongs to the SNF2/RAD54 helicase family.</text>
</comment>
<evidence type="ECO:0000256" key="2">
    <source>
        <dbReference type="ARBA" id="ARBA00022723"/>
    </source>
</evidence>
<dbReference type="SUPFAM" id="SSF52540">
    <property type="entry name" value="P-loop containing nucleoside triphosphate hydrolases"/>
    <property type="match status" value="2"/>
</dbReference>
<dbReference type="PANTHER" id="PTHR45626">
    <property type="entry name" value="TRANSCRIPTION TERMINATION FACTOR 2-RELATED"/>
    <property type="match status" value="1"/>
</dbReference>